<accession>A0ABY1Q6T7</accession>
<keyword evidence="1" id="KW-0732">Signal</keyword>
<evidence type="ECO:0000256" key="1">
    <source>
        <dbReference type="SAM" id="SignalP"/>
    </source>
</evidence>
<protein>
    <submittedName>
        <fullName evidence="2">Uncharacterized conserved protein</fullName>
    </submittedName>
</protein>
<comment type="caution">
    <text evidence="2">The sequence shown here is derived from an EMBL/GenBank/DDBJ whole genome shotgun (WGS) entry which is preliminary data.</text>
</comment>
<keyword evidence="3" id="KW-1185">Reference proteome</keyword>
<sequence length="464" mass="49502">MRPLPIAACLLYCAAATALAAAQEQTQAEASNMALAGYSDLQGRSAYQPVIQQQDGRWIAYIGHHGGAALNPLTGRREANGTSVVDVTDPASPRMLHHIPGASGQGESGGAQMARICAGGSLPHGLPGHYYLLRTYGNEAHEVWDVTAPAAPRRIAQLGGISGTHKNFWECDSGVAYLVSGVPGWRTRRMTQVVDLADPARPRLLRQFGLPGQQPGASGPQPVGLHGPISLGKAGNRVYFGYGVNSDGVLQIVDRRKLLEGPAEPTADNLLAPQVGRLDLGPEIGAHTALPLPAMPMRDGSRRDFVLVVGEAVADHCRETRQMAWMVDVGEEARPRVVSHFTVPEASGDFCRRAGRFGTHSSNESAAAVYYRKVVFLAHFNAGVRAVDIRDPYSMKEIGYYIPAVNARTASQCAGGDPDCRPATQTNNVEIDERGLIYSVDRAGSGMHILRLSEDGKKAAGLPP</sequence>
<feature type="chain" id="PRO_5045974289" evidence="1">
    <location>
        <begin position="21"/>
        <end position="464"/>
    </location>
</feature>
<reference evidence="2 3" key="1">
    <citation type="submission" date="2017-05" db="EMBL/GenBank/DDBJ databases">
        <authorList>
            <person name="Varghese N."/>
            <person name="Submissions S."/>
        </authorList>
    </citation>
    <scope>NUCLEOTIDE SEQUENCE [LARGE SCALE GENOMIC DNA]</scope>
    <source>
        <strain evidence="2 3">DSM 26001</strain>
    </source>
</reference>
<feature type="signal peptide" evidence="1">
    <location>
        <begin position="1"/>
        <end position="20"/>
    </location>
</feature>
<evidence type="ECO:0000313" key="3">
    <source>
        <dbReference type="Proteomes" id="UP001158049"/>
    </source>
</evidence>
<dbReference type="EMBL" id="FXUL01000006">
    <property type="protein sequence ID" value="SMP59176.1"/>
    <property type="molecule type" value="Genomic_DNA"/>
</dbReference>
<name>A0ABY1Q6T7_9BURK</name>
<dbReference type="RefSeq" id="WP_283442139.1">
    <property type="nucleotide sequence ID" value="NZ_FXUL01000006.1"/>
</dbReference>
<gene>
    <name evidence="2" type="ORF">SAMN06295970_10621</name>
</gene>
<organism evidence="2 3">
    <name type="scientific">Noviherbaspirillum suwonense</name>
    <dbReference type="NCBI Taxonomy" id="1224511"/>
    <lineage>
        <taxon>Bacteria</taxon>
        <taxon>Pseudomonadati</taxon>
        <taxon>Pseudomonadota</taxon>
        <taxon>Betaproteobacteria</taxon>
        <taxon>Burkholderiales</taxon>
        <taxon>Oxalobacteraceae</taxon>
        <taxon>Noviherbaspirillum</taxon>
    </lineage>
</organism>
<proteinExistence type="predicted"/>
<evidence type="ECO:0000313" key="2">
    <source>
        <dbReference type="EMBL" id="SMP59176.1"/>
    </source>
</evidence>
<dbReference type="Proteomes" id="UP001158049">
    <property type="component" value="Unassembled WGS sequence"/>
</dbReference>